<dbReference type="VEuPathDB" id="FungiDB:ASPWEDRAFT_38547"/>
<dbReference type="GeneID" id="63750756"/>
<name>A0A1L9RPM7_ASPWE</name>
<evidence type="ECO:0000313" key="2">
    <source>
        <dbReference type="EMBL" id="OJJ36891.1"/>
    </source>
</evidence>
<evidence type="ECO:0000313" key="3">
    <source>
        <dbReference type="Proteomes" id="UP000184383"/>
    </source>
</evidence>
<reference evidence="3" key="1">
    <citation type="journal article" date="2017" name="Genome Biol.">
        <title>Comparative genomics reveals high biological diversity and specific adaptations in the industrially and medically important fungal genus Aspergillus.</title>
        <authorList>
            <person name="de Vries R.P."/>
            <person name="Riley R."/>
            <person name="Wiebenga A."/>
            <person name="Aguilar-Osorio G."/>
            <person name="Amillis S."/>
            <person name="Uchima C.A."/>
            <person name="Anderluh G."/>
            <person name="Asadollahi M."/>
            <person name="Askin M."/>
            <person name="Barry K."/>
            <person name="Battaglia E."/>
            <person name="Bayram O."/>
            <person name="Benocci T."/>
            <person name="Braus-Stromeyer S.A."/>
            <person name="Caldana C."/>
            <person name="Canovas D."/>
            <person name="Cerqueira G.C."/>
            <person name="Chen F."/>
            <person name="Chen W."/>
            <person name="Choi C."/>
            <person name="Clum A."/>
            <person name="Dos Santos R.A."/>
            <person name="Damasio A.R."/>
            <person name="Diallinas G."/>
            <person name="Emri T."/>
            <person name="Fekete E."/>
            <person name="Flipphi M."/>
            <person name="Freyberg S."/>
            <person name="Gallo A."/>
            <person name="Gournas C."/>
            <person name="Habgood R."/>
            <person name="Hainaut M."/>
            <person name="Harispe M.L."/>
            <person name="Henrissat B."/>
            <person name="Hilden K.S."/>
            <person name="Hope R."/>
            <person name="Hossain A."/>
            <person name="Karabika E."/>
            <person name="Karaffa L."/>
            <person name="Karanyi Z."/>
            <person name="Krasevec N."/>
            <person name="Kuo A."/>
            <person name="Kusch H."/>
            <person name="LaButti K."/>
            <person name="Lagendijk E.L."/>
            <person name="Lapidus A."/>
            <person name="Levasseur A."/>
            <person name="Lindquist E."/>
            <person name="Lipzen A."/>
            <person name="Logrieco A.F."/>
            <person name="MacCabe A."/>
            <person name="Maekelae M.R."/>
            <person name="Malavazi I."/>
            <person name="Melin P."/>
            <person name="Meyer V."/>
            <person name="Mielnichuk N."/>
            <person name="Miskei M."/>
            <person name="Molnar A.P."/>
            <person name="Mule G."/>
            <person name="Ngan C.Y."/>
            <person name="Orejas M."/>
            <person name="Orosz E."/>
            <person name="Ouedraogo J.P."/>
            <person name="Overkamp K.M."/>
            <person name="Park H.-S."/>
            <person name="Perrone G."/>
            <person name="Piumi F."/>
            <person name="Punt P.J."/>
            <person name="Ram A.F."/>
            <person name="Ramon A."/>
            <person name="Rauscher S."/>
            <person name="Record E."/>
            <person name="Riano-Pachon D.M."/>
            <person name="Robert V."/>
            <person name="Roehrig J."/>
            <person name="Ruller R."/>
            <person name="Salamov A."/>
            <person name="Salih N.S."/>
            <person name="Samson R.A."/>
            <person name="Sandor E."/>
            <person name="Sanguinetti M."/>
            <person name="Schuetze T."/>
            <person name="Sepcic K."/>
            <person name="Shelest E."/>
            <person name="Sherlock G."/>
            <person name="Sophianopoulou V."/>
            <person name="Squina F.M."/>
            <person name="Sun H."/>
            <person name="Susca A."/>
            <person name="Todd R.B."/>
            <person name="Tsang A."/>
            <person name="Unkles S.E."/>
            <person name="van de Wiele N."/>
            <person name="van Rossen-Uffink D."/>
            <person name="Oliveira J.V."/>
            <person name="Vesth T.C."/>
            <person name="Visser J."/>
            <person name="Yu J.-H."/>
            <person name="Zhou M."/>
            <person name="Andersen M.R."/>
            <person name="Archer D.B."/>
            <person name="Baker S.E."/>
            <person name="Benoit I."/>
            <person name="Brakhage A.A."/>
            <person name="Braus G.H."/>
            <person name="Fischer R."/>
            <person name="Frisvad J.C."/>
            <person name="Goldman G.H."/>
            <person name="Houbraken J."/>
            <person name="Oakley B."/>
            <person name="Pocsi I."/>
            <person name="Scazzocchio C."/>
            <person name="Seiboth B."/>
            <person name="vanKuyk P.A."/>
            <person name="Wortman J."/>
            <person name="Dyer P.S."/>
            <person name="Grigoriev I.V."/>
        </authorList>
    </citation>
    <scope>NUCLEOTIDE SEQUENCE [LARGE SCALE GENOMIC DNA]</scope>
    <source>
        <strain evidence="3">DTO 134E9</strain>
    </source>
</reference>
<protein>
    <submittedName>
        <fullName evidence="2">Uncharacterized protein</fullName>
    </submittedName>
</protein>
<feature type="chain" id="PRO_5012747379" evidence="1">
    <location>
        <begin position="19"/>
        <end position="275"/>
    </location>
</feature>
<evidence type="ECO:0000256" key="1">
    <source>
        <dbReference type="SAM" id="SignalP"/>
    </source>
</evidence>
<organism evidence="2 3">
    <name type="scientific">Aspergillus wentii DTO 134E9</name>
    <dbReference type="NCBI Taxonomy" id="1073089"/>
    <lineage>
        <taxon>Eukaryota</taxon>
        <taxon>Fungi</taxon>
        <taxon>Dikarya</taxon>
        <taxon>Ascomycota</taxon>
        <taxon>Pezizomycotina</taxon>
        <taxon>Eurotiomycetes</taxon>
        <taxon>Eurotiomycetidae</taxon>
        <taxon>Eurotiales</taxon>
        <taxon>Aspergillaceae</taxon>
        <taxon>Aspergillus</taxon>
        <taxon>Aspergillus subgen. Cremei</taxon>
    </lineage>
</organism>
<keyword evidence="1" id="KW-0732">Signal</keyword>
<proteinExistence type="predicted"/>
<dbReference type="STRING" id="1073089.A0A1L9RPM7"/>
<accession>A0A1L9RPM7</accession>
<feature type="signal peptide" evidence="1">
    <location>
        <begin position="1"/>
        <end position="18"/>
    </location>
</feature>
<dbReference type="OrthoDB" id="5946976at2759"/>
<dbReference type="AlphaFoldDB" id="A0A1L9RPM7"/>
<dbReference type="InterPro" id="IPR049511">
    <property type="entry name" value="PGH-like_rpt"/>
</dbReference>
<dbReference type="Pfam" id="PF17660">
    <property type="entry name" value="BTRD1"/>
    <property type="match status" value="5"/>
</dbReference>
<dbReference type="RefSeq" id="XP_040690567.1">
    <property type="nucleotide sequence ID" value="XM_040834908.1"/>
</dbReference>
<keyword evidence="3" id="KW-1185">Reference proteome</keyword>
<dbReference type="EMBL" id="KV878211">
    <property type="protein sequence ID" value="OJJ36891.1"/>
    <property type="molecule type" value="Genomic_DNA"/>
</dbReference>
<sequence length="275" mass="31581">MKAFLWAFALTSAICARANEWHAYYRLNPNEYQTKFDSMVSQGYRVNSISGYERNNEPNYAVIFEKNPCSPAWRSHSGLTSDAYHAKFEEYLDQGYRVSQVNGYTVNGKDYYAAIWDKTSNSSAAWVSRHGMSTGWMQKYFDTYLEQGYTLTHVSGYEVGKEARYAAVWEKKNDGAKWVAAGNLTSTEYQDRFDKYVNEGYRLVDVDGYEVDGEVFYAAIWDKSASGPWVARHGMDSPSFQAEFDKYRAEGYVLKTLSGYNVGKKDWYAAIWVKP</sequence>
<dbReference type="Proteomes" id="UP000184383">
    <property type="component" value="Unassembled WGS sequence"/>
</dbReference>
<gene>
    <name evidence="2" type="ORF">ASPWEDRAFT_38547</name>
</gene>